<proteinExistence type="predicted"/>
<keyword evidence="2" id="KW-1185">Reference proteome</keyword>
<evidence type="ECO:0000313" key="2">
    <source>
        <dbReference type="Proteomes" id="UP000277671"/>
    </source>
</evidence>
<protein>
    <recommendedName>
        <fullName evidence="3">ASCH domain-containing protein</fullName>
    </recommendedName>
</protein>
<gene>
    <name evidence="1" type="ORF">BDK92_7321</name>
</gene>
<dbReference type="RefSeq" id="WP_211349490.1">
    <property type="nucleotide sequence ID" value="NZ_RBKT01000001.1"/>
</dbReference>
<accession>A0A495JXC1</accession>
<reference evidence="1 2" key="1">
    <citation type="submission" date="2018-10" db="EMBL/GenBank/DDBJ databases">
        <title>Sequencing the genomes of 1000 actinobacteria strains.</title>
        <authorList>
            <person name="Klenk H.-P."/>
        </authorList>
    </citation>
    <scope>NUCLEOTIDE SEQUENCE [LARGE SCALE GENOMIC DNA]</scope>
    <source>
        <strain evidence="1 2">DSM 45175</strain>
    </source>
</reference>
<organism evidence="1 2">
    <name type="scientific">Micromonospora pisi</name>
    <dbReference type="NCBI Taxonomy" id="589240"/>
    <lineage>
        <taxon>Bacteria</taxon>
        <taxon>Bacillati</taxon>
        <taxon>Actinomycetota</taxon>
        <taxon>Actinomycetes</taxon>
        <taxon>Micromonosporales</taxon>
        <taxon>Micromonosporaceae</taxon>
        <taxon>Micromonospora</taxon>
    </lineage>
</organism>
<dbReference type="InterPro" id="IPR015947">
    <property type="entry name" value="PUA-like_sf"/>
</dbReference>
<evidence type="ECO:0000313" key="1">
    <source>
        <dbReference type="EMBL" id="RKR92839.1"/>
    </source>
</evidence>
<dbReference type="AlphaFoldDB" id="A0A495JXC1"/>
<dbReference type="EMBL" id="RBKT01000001">
    <property type="protein sequence ID" value="RKR92839.1"/>
    <property type="molecule type" value="Genomic_DNA"/>
</dbReference>
<dbReference type="Gene3D" id="2.30.130.30">
    <property type="entry name" value="Hypothetical protein"/>
    <property type="match status" value="1"/>
</dbReference>
<name>A0A495JXC1_9ACTN</name>
<comment type="caution">
    <text evidence="1">The sequence shown here is derived from an EMBL/GenBank/DDBJ whole genome shotgun (WGS) entry which is preliminary data.</text>
</comment>
<dbReference type="SUPFAM" id="SSF88697">
    <property type="entry name" value="PUA domain-like"/>
    <property type="match status" value="1"/>
</dbReference>
<sequence length="153" mass="16804">MAEMKAITVQQPWASCIATTAPGAKRVENRGQSTTYRGPILIHAGASISKTGEADYRCIRIWGTDPAHGRPMRAVLAVADLVDAHRAENRCCRPWGEEWYETRRGTLPAAHLVLDHVRVLDQPIPARGALGLWTPEPHLVSAVQQQLALAVTR</sequence>
<dbReference type="Proteomes" id="UP000277671">
    <property type="component" value="Unassembled WGS sequence"/>
</dbReference>
<evidence type="ECO:0008006" key="3">
    <source>
        <dbReference type="Google" id="ProtNLM"/>
    </source>
</evidence>